<dbReference type="PANTHER" id="PTHR30146">
    <property type="entry name" value="LACI-RELATED TRANSCRIPTIONAL REPRESSOR"/>
    <property type="match status" value="1"/>
</dbReference>
<dbReference type="Pfam" id="PF13377">
    <property type="entry name" value="Peripla_BP_3"/>
    <property type="match status" value="1"/>
</dbReference>
<organism evidence="5 6">
    <name type="scientific">Paenibacillus cisolokensis</name>
    <dbReference type="NCBI Taxonomy" id="1658519"/>
    <lineage>
        <taxon>Bacteria</taxon>
        <taxon>Bacillati</taxon>
        <taxon>Bacillota</taxon>
        <taxon>Bacilli</taxon>
        <taxon>Bacillales</taxon>
        <taxon>Paenibacillaceae</taxon>
        <taxon>Paenibacillus</taxon>
    </lineage>
</organism>
<dbReference type="SUPFAM" id="SSF46785">
    <property type="entry name" value="Winged helix' DNA-binding domain"/>
    <property type="match status" value="1"/>
</dbReference>
<keyword evidence="3" id="KW-0804">Transcription</keyword>
<evidence type="ECO:0000259" key="4">
    <source>
        <dbReference type="PROSITE" id="PS50949"/>
    </source>
</evidence>
<feature type="domain" description="HTH gntR-type" evidence="4">
    <location>
        <begin position="9"/>
        <end position="77"/>
    </location>
</feature>
<gene>
    <name evidence="5" type="ORF">PACILC2_00580</name>
</gene>
<sequence>MGKSIGQKTKLYEAIIQDIMERIRSGELKPGDKIPKEAELVDKYKVSRITVSRALRDLEYKGFVKRIKKKGTFITEPDAPEETKADGMTIPVIALLLPFNEEFGYEILRGVEEACAGSGYYVTYHNTNYDARTERELIGKIMSDNLSGAIVYPVGSGKNIDVFSSMLINRFPFVLIDRTIEGLDAPNVVSDNFQAGYSVTSHLIGLGHRKIAFLCTSLHEAVSVAERYRGYCKALIDASIVPQREWLIEDPSPIVGSEHLDSGHPCAASRLEKLLRLPEMPTAVVAVNDLTAMHLIETALRRGIRVPEELSVAGIDNLKTGEHFIVPLTSVKQDFAGIGAKAASLVMKQIASGGLPAEPQTITMNTELVVRRSSAPPRKREY</sequence>
<keyword evidence="6" id="KW-1185">Reference proteome</keyword>
<dbReference type="PROSITE" id="PS50949">
    <property type="entry name" value="HTH_GNTR"/>
    <property type="match status" value="1"/>
</dbReference>
<dbReference type="SMART" id="SM00345">
    <property type="entry name" value="HTH_GNTR"/>
    <property type="match status" value="1"/>
</dbReference>
<dbReference type="RefSeq" id="WP_213526695.1">
    <property type="nucleotide sequence ID" value="NZ_BOVJ01000002.1"/>
</dbReference>
<dbReference type="Gene3D" id="3.40.50.2300">
    <property type="match status" value="2"/>
</dbReference>
<dbReference type="Proteomes" id="UP000680304">
    <property type="component" value="Unassembled WGS sequence"/>
</dbReference>
<evidence type="ECO:0000313" key="6">
    <source>
        <dbReference type="Proteomes" id="UP000680304"/>
    </source>
</evidence>
<keyword evidence="2" id="KW-0238">DNA-binding</keyword>
<protein>
    <recommendedName>
        <fullName evidence="4">HTH gntR-type domain-containing protein</fullName>
    </recommendedName>
</protein>
<dbReference type="CDD" id="cd07377">
    <property type="entry name" value="WHTH_GntR"/>
    <property type="match status" value="1"/>
</dbReference>
<dbReference type="CDD" id="cd06267">
    <property type="entry name" value="PBP1_LacI_sugar_binding-like"/>
    <property type="match status" value="1"/>
</dbReference>
<dbReference type="SUPFAM" id="SSF53822">
    <property type="entry name" value="Periplasmic binding protein-like I"/>
    <property type="match status" value="1"/>
</dbReference>
<evidence type="ECO:0000256" key="1">
    <source>
        <dbReference type="ARBA" id="ARBA00023015"/>
    </source>
</evidence>
<name>A0ABQ4MZY8_9BACL</name>
<dbReference type="InterPro" id="IPR028082">
    <property type="entry name" value="Peripla_BP_I"/>
</dbReference>
<reference evidence="5 6" key="1">
    <citation type="submission" date="2021-04" db="EMBL/GenBank/DDBJ databases">
        <title>Draft genome sequence of Paenibacillus cisolokensis, LC2-13A.</title>
        <authorList>
            <person name="Uke A."/>
            <person name="Chhe C."/>
            <person name="Baramee S."/>
            <person name="Kosugi A."/>
        </authorList>
    </citation>
    <scope>NUCLEOTIDE SEQUENCE [LARGE SCALE GENOMIC DNA]</scope>
    <source>
        <strain evidence="5 6">LC2-13A</strain>
    </source>
</reference>
<dbReference type="InterPro" id="IPR036390">
    <property type="entry name" value="WH_DNA-bd_sf"/>
</dbReference>
<evidence type="ECO:0000256" key="3">
    <source>
        <dbReference type="ARBA" id="ARBA00023163"/>
    </source>
</evidence>
<dbReference type="PANTHER" id="PTHR30146:SF109">
    <property type="entry name" value="HTH-TYPE TRANSCRIPTIONAL REGULATOR GALS"/>
    <property type="match status" value="1"/>
</dbReference>
<evidence type="ECO:0000313" key="5">
    <source>
        <dbReference type="EMBL" id="GIQ61490.1"/>
    </source>
</evidence>
<keyword evidence="1" id="KW-0805">Transcription regulation</keyword>
<comment type="caution">
    <text evidence="5">The sequence shown here is derived from an EMBL/GenBank/DDBJ whole genome shotgun (WGS) entry which is preliminary data.</text>
</comment>
<dbReference type="PRINTS" id="PR00035">
    <property type="entry name" value="HTHGNTR"/>
</dbReference>
<evidence type="ECO:0000256" key="2">
    <source>
        <dbReference type="ARBA" id="ARBA00023125"/>
    </source>
</evidence>
<dbReference type="InterPro" id="IPR036388">
    <property type="entry name" value="WH-like_DNA-bd_sf"/>
</dbReference>
<dbReference type="Pfam" id="PF00392">
    <property type="entry name" value="GntR"/>
    <property type="match status" value="1"/>
</dbReference>
<accession>A0ABQ4MZY8</accession>
<dbReference type="InterPro" id="IPR000524">
    <property type="entry name" value="Tscrpt_reg_HTH_GntR"/>
</dbReference>
<dbReference type="EMBL" id="BOVJ01000002">
    <property type="protein sequence ID" value="GIQ61490.1"/>
    <property type="molecule type" value="Genomic_DNA"/>
</dbReference>
<dbReference type="Gene3D" id="1.10.10.10">
    <property type="entry name" value="Winged helix-like DNA-binding domain superfamily/Winged helix DNA-binding domain"/>
    <property type="match status" value="1"/>
</dbReference>
<dbReference type="InterPro" id="IPR046335">
    <property type="entry name" value="LacI/GalR-like_sensor"/>
</dbReference>
<proteinExistence type="predicted"/>